<reference evidence="1 2" key="1">
    <citation type="submission" date="2015-07" db="EMBL/GenBank/DDBJ databases">
        <title>The genome of Habropoda laboriosa.</title>
        <authorList>
            <person name="Pan H."/>
            <person name="Kapheim K."/>
        </authorList>
    </citation>
    <scope>NUCLEOTIDE SEQUENCE [LARGE SCALE GENOMIC DNA]</scope>
    <source>
        <strain evidence="1">0110345459</strain>
    </source>
</reference>
<evidence type="ECO:0000313" key="1">
    <source>
        <dbReference type="EMBL" id="KOC65221.1"/>
    </source>
</evidence>
<sequence length="86" mass="10109">DGAPPHYTSAVRNWLNENFHNKWIGRGGPRSPRSPYCSPCDFFLWGYIKEIVFRTPVENVIELRSPYNYCACTKNVEKKFLKKLQK</sequence>
<protein>
    <recommendedName>
        <fullName evidence="3">Histone-lysine N-methyltransferase SETMAR</fullName>
    </recommendedName>
</protein>
<dbReference type="EMBL" id="KQ414663">
    <property type="protein sequence ID" value="KOC65221.1"/>
    <property type="molecule type" value="Genomic_DNA"/>
</dbReference>
<dbReference type="Proteomes" id="UP000053825">
    <property type="component" value="Unassembled WGS sequence"/>
</dbReference>
<accession>A0A0L7R370</accession>
<dbReference type="PANTHER" id="PTHR47326">
    <property type="entry name" value="TRANSPOSABLE ELEMENT TC3 TRANSPOSASE-LIKE PROTEIN"/>
    <property type="match status" value="1"/>
</dbReference>
<dbReference type="STRING" id="597456.A0A0L7R370"/>
<organism evidence="1 2">
    <name type="scientific">Habropoda laboriosa</name>
    <dbReference type="NCBI Taxonomy" id="597456"/>
    <lineage>
        <taxon>Eukaryota</taxon>
        <taxon>Metazoa</taxon>
        <taxon>Ecdysozoa</taxon>
        <taxon>Arthropoda</taxon>
        <taxon>Hexapoda</taxon>
        <taxon>Insecta</taxon>
        <taxon>Pterygota</taxon>
        <taxon>Neoptera</taxon>
        <taxon>Endopterygota</taxon>
        <taxon>Hymenoptera</taxon>
        <taxon>Apocrita</taxon>
        <taxon>Aculeata</taxon>
        <taxon>Apoidea</taxon>
        <taxon>Anthophila</taxon>
        <taxon>Apidae</taxon>
        <taxon>Habropoda</taxon>
    </lineage>
</organism>
<dbReference type="Gene3D" id="3.30.420.10">
    <property type="entry name" value="Ribonuclease H-like superfamily/Ribonuclease H"/>
    <property type="match status" value="1"/>
</dbReference>
<dbReference type="GO" id="GO:0003676">
    <property type="term" value="F:nucleic acid binding"/>
    <property type="evidence" value="ECO:0007669"/>
    <property type="project" value="InterPro"/>
</dbReference>
<gene>
    <name evidence="1" type="ORF">WH47_09800</name>
</gene>
<proteinExistence type="predicted"/>
<evidence type="ECO:0008006" key="3">
    <source>
        <dbReference type="Google" id="ProtNLM"/>
    </source>
</evidence>
<name>A0A0L7R370_9HYME</name>
<dbReference type="AlphaFoldDB" id="A0A0L7R370"/>
<keyword evidence="2" id="KW-1185">Reference proteome</keyword>
<dbReference type="PANTHER" id="PTHR47326:SF1">
    <property type="entry name" value="HTH PSQ-TYPE DOMAIN-CONTAINING PROTEIN"/>
    <property type="match status" value="1"/>
</dbReference>
<feature type="non-terminal residue" evidence="1">
    <location>
        <position position="1"/>
    </location>
</feature>
<evidence type="ECO:0000313" key="2">
    <source>
        <dbReference type="Proteomes" id="UP000053825"/>
    </source>
</evidence>
<dbReference type="InterPro" id="IPR036397">
    <property type="entry name" value="RNaseH_sf"/>
</dbReference>